<evidence type="ECO:0000313" key="3">
    <source>
        <dbReference type="Proteomes" id="UP000782241"/>
    </source>
</evidence>
<proteinExistence type="predicted"/>
<comment type="caution">
    <text evidence="2">The sequence shown here is derived from an EMBL/GenBank/DDBJ whole genome shotgun (WGS) entry which is preliminary data.</text>
</comment>
<protein>
    <submittedName>
        <fullName evidence="2">Uncharacterized protein</fullName>
    </submittedName>
</protein>
<name>A0A9P7KLQ3_9HYPO</name>
<accession>A0A9P7KLQ3</accession>
<keyword evidence="1" id="KW-0732">Signal</keyword>
<feature type="signal peptide" evidence="1">
    <location>
        <begin position="1"/>
        <end position="17"/>
    </location>
</feature>
<reference evidence="2" key="1">
    <citation type="submission" date="2021-04" db="EMBL/GenBank/DDBJ databases">
        <title>Draft genome of Fusarium avenaceum strain F156N33, isolated from an atmospheric sample in Virginia.</title>
        <authorList>
            <person name="Yang S."/>
            <person name="Vinatzer B.A."/>
            <person name="Coleman J."/>
        </authorList>
    </citation>
    <scope>NUCLEOTIDE SEQUENCE</scope>
    <source>
        <strain evidence="2">F156N33</strain>
    </source>
</reference>
<keyword evidence="3" id="KW-1185">Reference proteome</keyword>
<dbReference type="AlphaFoldDB" id="A0A9P7KLQ3"/>
<dbReference type="EMBL" id="JAGPUO010000043">
    <property type="protein sequence ID" value="KAG5654898.1"/>
    <property type="molecule type" value="Genomic_DNA"/>
</dbReference>
<feature type="chain" id="PRO_5040233315" evidence="1">
    <location>
        <begin position="18"/>
        <end position="128"/>
    </location>
</feature>
<evidence type="ECO:0000256" key="1">
    <source>
        <dbReference type="SAM" id="SignalP"/>
    </source>
</evidence>
<gene>
    <name evidence="2" type="ORF">KAF25_005855</name>
</gene>
<dbReference type="Proteomes" id="UP000782241">
    <property type="component" value="Unassembled WGS sequence"/>
</dbReference>
<evidence type="ECO:0000313" key="2">
    <source>
        <dbReference type="EMBL" id="KAG5654898.1"/>
    </source>
</evidence>
<sequence length="128" mass="13611">MKIALFFSALLSGQVLAIPEPDSTVVKDGEYTYTGIYKVRALQVDHIILSLILFYRDFWPSAVSKLVAIASQSAAGQAQTAPQANASVLGTMVAGHAVVVACSASQDLAQEYAGLSRYGEPMRTVTSK</sequence>
<organism evidence="2 3">
    <name type="scientific">Fusarium avenaceum</name>
    <dbReference type="NCBI Taxonomy" id="40199"/>
    <lineage>
        <taxon>Eukaryota</taxon>
        <taxon>Fungi</taxon>
        <taxon>Dikarya</taxon>
        <taxon>Ascomycota</taxon>
        <taxon>Pezizomycotina</taxon>
        <taxon>Sordariomycetes</taxon>
        <taxon>Hypocreomycetidae</taxon>
        <taxon>Hypocreales</taxon>
        <taxon>Nectriaceae</taxon>
        <taxon>Fusarium</taxon>
        <taxon>Fusarium tricinctum species complex</taxon>
    </lineage>
</organism>